<gene>
    <name evidence="2" type="ORF">GYA55_13165</name>
</gene>
<evidence type="ECO:0000313" key="2">
    <source>
        <dbReference type="EMBL" id="NMC64107.1"/>
    </source>
</evidence>
<accession>A0A7X9ILC7</accession>
<dbReference type="Proteomes" id="UP000524246">
    <property type="component" value="Unassembled WGS sequence"/>
</dbReference>
<proteinExistence type="predicted"/>
<organism evidence="2 3">
    <name type="scientific">SAR324 cluster bacterium</name>
    <dbReference type="NCBI Taxonomy" id="2024889"/>
    <lineage>
        <taxon>Bacteria</taxon>
        <taxon>Deltaproteobacteria</taxon>
        <taxon>SAR324 cluster</taxon>
    </lineage>
</organism>
<dbReference type="EMBL" id="JAAZON010000601">
    <property type="protein sequence ID" value="NMC64107.1"/>
    <property type="molecule type" value="Genomic_DNA"/>
</dbReference>
<name>A0A7X9ILC7_9DELT</name>
<dbReference type="InterPro" id="IPR025309">
    <property type="entry name" value="KTSC_dom"/>
</dbReference>
<protein>
    <submittedName>
        <fullName evidence="2">KTSC domain-containing protein</fullName>
    </submittedName>
</protein>
<comment type="caution">
    <text evidence="2">The sequence shown here is derived from an EMBL/GenBank/DDBJ whole genome shotgun (WGS) entry which is preliminary data.</text>
</comment>
<sequence>MDRIPVSSSNIASICYDEATSTLEVEFLSGRIYHYYGIPQYMYEAFINADSKGKYLNEYIKKAGYSYAQVG</sequence>
<reference evidence="2 3" key="1">
    <citation type="journal article" date="2020" name="Biotechnol. Biofuels">
        <title>New insights from the biogas microbiome by comprehensive genome-resolved metagenomics of nearly 1600 species originating from multiple anaerobic digesters.</title>
        <authorList>
            <person name="Campanaro S."/>
            <person name="Treu L."/>
            <person name="Rodriguez-R L.M."/>
            <person name="Kovalovszki A."/>
            <person name="Ziels R.M."/>
            <person name="Maus I."/>
            <person name="Zhu X."/>
            <person name="Kougias P.G."/>
            <person name="Basile A."/>
            <person name="Luo G."/>
            <person name="Schluter A."/>
            <person name="Konstantinidis K.T."/>
            <person name="Angelidaki I."/>
        </authorList>
    </citation>
    <scope>NUCLEOTIDE SEQUENCE [LARGE SCALE GENOMIC DNA]</scope>
    <source>
        <strain evidence="2">AS27yjCOA_65</strain>
    </source>
</reference>
<dbReference type="AlphaFoldDB" id="A0A7X9ILC7"/>
<dbReference type="Pfam" id="PF13619">
    <property type="entry name" value="KTSC"/>
    <property type="match status" value="1"/>
</dbReference>
<feature type="domain" description="KTSC" evidence="1">
    <location>
        <begin position="7"/>
        <end position="63"/>
    </location>
</feature>
<evidence type="ECO:0000313" key="3">
    <source>
        <dbReference type="Proteomes" id="UP000524246"/>
    </source>
</evidence>
<evidence type="ECO:0000259" key="1">
    <source>
        <dbReference type="Pfam" id="PF13619"/>
    </source>
</evidence>